<protein>
    <recommendedName>
        <fullName evidence="2">DUF3592 domain-containing protein</fullName>
    </recommendedName>
</protein>
<organism evidence="3">
    <name type="scientific">marine sediment metagenome</name>
    <dbReference type="NCBI Taxonomy" id="412755"/>
    <lineage>
        <taxon>unclassified sequences</taxon>
        <taxon>metagenomes</taxon>
        <taxon>ecological metagenomes</taxon>
    </lineage>
</organism>
<dbReference type="EMBL" id="LAZR01011691">
    <property type="protein sequence ID" value="KKM60372.1"/>
    <property type="molecule type" value="Genomic_DNA"/>
</dbReference>
<keyword evidence="1" id="KW-1133">Transmembrane helix</keyword>
<evidence type="ECO:0000313" key="3">
    <source>
        <dbReference type="EMBL" id="KKM60372.1"/>
    </source>
</evidence>
<keyword evidence="1" id="KW-0812">Transmembrane</keyword>
<comment type="caution">
    <text evidence="3">The sequence shown here is derived from an EMBL/GenBank/DDBJ whole genome shotgun (WGS) entry which is preliminary data.</text>
</comment>
<proteinExistence type="predicted"/>
<reference evidence="3" key="1">
    <citation type="journal article" date="2015" name="Nature">
        <title>Complex archaea that bridge the gap between prokaryotes and eukaryotes.</title>
        <authorList>
            <person name="Spang A."/>
            <person name="Saw J.H."/>
            <person name="Jorgensen S.L."/>
            <person name="Zaremba-Niedzwiedzka K."/>
            <person name="Martijn J."/>
            <person name="Lind A.E."/>
            <person name="van Eijk R."/>
            <person name="Schleper C."/>
            <person name="Guy L."/>
            <person name="Ettema T.J."/>
        </authorList>
    </citation>
    <scope>NUCLEOTIDE SEQUENCE</scope>
</reference>
<keyword evidence="1" id="KW-0472">Membrane</keyword>
<dbReference type="AlphaFoldDB" id="A0A0F9LTG2"/>
<dbReference type="InterPro" id="IPR021994">
    <property type="entry name" value="DUF3592"/>
</dbReference>
<accession>A0A0F9LTG2</accession>
<name>A0A0F9LTG2_9ZZZZ</name>
<feature type="domain" description="DUF3592" evidence="2">
    <location>
        <begin position="164"/>
        <end position="252"/>
    </location>
</feature>
<sequence>MVIGEVISSKLKPKYKKLADFVETTHTVAAIYRPDITYTYEIDGEKYTNNMVRPVGRNVYKDIPVVQRVLNLFPEGSNVYIFYNPVNPHKSVLDPWIRFSPVAIAIPTALIFLGLGFSFTGNIFMIPLGINFISFALYITSLLIIGQDFRYLGKVLKSKRWLLVEGEIKKVMVYRHRRANSNSYNVDVTYIYNVEGQNFTSHQRKLDFVHGARTFIPKIFAMMKAEKYEEGKKINVFYNPHNHTESILEYGLRHFTFWLMLILGIGLFLFGLLAIQFMIYDIVLG</sequence>
<evidence type="ECO:0000259" key="2">
    <source>
        <dbReference type="Pfam" id="PF12158"/>
    </source>
</evidence>
<dbReference type="Pfam" id="PF12158">
    <property type="entry name" value="DUF3592"/>
    <property type="match status" value="2"/>
</dbReference>
<evidence type="ECO:0000256" key="1">
    <source>
        <dbReference type="SAM" id="Phobius"/>
    </source>
</evidence>
<feature type="transmembrane region" description="Helical" evidence="1">
    <location>
        <begin position="257"/>
        <end position="279"/>
    </location>
</feature>
<feature type="transmembrane region" description="Helical" evidence="1">
    <location>
        <begin position="123"/>
        <end position="145"/>
    </location>
</feature>
<feature type="transmembrane region" description="Helical" evidence="1">
    <location>
        <begin position="96"/>
        <end position="117"/>
    </location>
</feature>
<feature type="domain" description="DUF3592" evidence="2">
    <location>
        <begin position="4"/>
        <end position="97"/>
    </location>
</feature>
<gene>
    <name evidence="3" type="ORF">LCGC14_1542490</name>
</gene>